<keyword evidence="1" id="KW-0862">Zinc</keyword>
<feature type="domain" description="Metallo-beta-lactamase" evidence="2">
    <location>
        <begin position="18"/>
        <end position="189"/>
    </location>
</feature>
<evidence type="ECO:0000259" key="2">
    <source>
        <dbReference type="SMART" id="SM00849"/>
    </source>
</evidence>
<protein>
    <submittedName>
        <fullName evidence="3">MBL fold metallo-hydrolase</fullName>
    </submittedName>
</protein>
<dbReference type="SMART" id="SM00849">
    <property type="entry name" value="Lactamase_B"/>
    <property type="match status" value="1"/>
</dbReference>
<dbReference type="GO" id="GO:0042781">
    <property type="term" value="F:3'-tRNA processing endoribonuclease activity"/>
    <property type="evidence" value="ECO:0007669"/>
    <property type="project" value="TreeGrafter"/>
</dbReference>
<sequence>MKIDILGYWGGFPIEGGATAGYLITTREGRFLIDCGSGVMSKLSLKARAEELDAVILSHLHYDHMGDVGVLQYAMNGALRTGRAKEKIKMYSPAEPIVMWKQIQSAQSENVEIDDSTSLEIAGAKIEFQSVQHTIPCYAVRITYKDKVFVYSADSEYVESLTDFAKNADVFICEATICEGSTHTVGAGHMDARDAAKIAREANVGKLILTHLPSDGNFELMKQQATEVFGEEVFLAMETEHLILE</sequence>
<dbReference type="SUPFAM" id="SSF56281">
    <property type="entry name" value="Metallo-hydrolase/oxidoreductase"/>
    <property type="match status" value="1"/>
</dbReference>
<reference evidence="3 4" key="1">
    <citation type="submission" date="2018-10" db="EMBL/GenBank/DDBJ databases">
        <title>Oceanobacillus sp. YLB-02 draft genome.</title>
        <authorList>
            <person name="Yu L."/>
        </authorList>
    </citation>
    <scope>NUCLEOTIDE SEQUENCE [LARGE SCALE GENOMIC DNA]</scope>
    <source>
        <strain evidence="3 4">YLB-02</strain>
    </source>
</reference>
<evidence type="ECO:0000313" key="4">
    <source>
        <dbReference type="Proteomes" id="UP000270219"/>
    </source>
</evidence>
<dbReference type="InterPro" id="IPR036866">
    <property type="entry name" value="RibonucZ/Hydroxyglut_hydro"/>
</dbReference>
<evidence type="ECO:0000313" key="3">
    <source>
        <dbReference type="EMBL" id="RLL46907.1"/>
    </source>
</evidence>
<dbReference type="RefSeq" id="WP_121522158.1">
    <property type="nucleotide sequence ID" value="NZ_RCHR01000002.1"/>
</dbReference>
<dbReference type="InterPro" id="IPR001279">
    <property type="entry name" value="Metallo-B-lactamas"/>
</dbReference>
<dbReference type="Gene3D" id="3.60.15.10">
    <property type="entry name" value="Ribonuclease Z/Hydroxyacylglutathione hydrolase-like"/>
    <property type="match status" value="1"/>
</dbReference>
<dbReference type="PANTHER" id="PTHR46018">
    <property type="entry name" value="ZINC PHOSPHODIESTERASE ELAC PROTEIN 1"/>
    <property type="match status" value="1"/>
</dbReference>
<keyword evidence="4" id="KW-1185">Reference proteome</keyword>
<evidence type="ECO:0000256" key="1">
    <source>
        <dbReference type="ARBA" id="ARBA00022833"/>
    </source>
</evidence>
<keyword evidence="3" id="KW-0378">Hydrolase</keyword>
<comment type="caution">
    <text evidence="3">The sequence shown here is derived from an EMBL/GenBank/DDBJ whole genome shotgun (WGS) entry which is preliminary data.</text>
</comment>
<gene>
    <name evidence="3" type="ORF">D8M04_06840</name>
</gene>
<name>A0A498DD66_9BACI</name>
<dbReference type="PANTHER" id="PTHR46018:SF4">
    <property type="entry name" value="METALLO-HYDROLASE YHFI-RELATED"/>
    <property type="match status" value="1"/>
</dbReference>
<organism evidence="3 4">
    <name type="scientific">Oceanobacillus piezotolerans</name>
    <dbReference type="NCBI Taxonomy" id="2448030"/>
    <lineage>
        <taxon>Bacteria</taxon>
        <taxon>Bacillati</taxon>
        <taxon>Bacillota</taxon>
        <taxon>Bacilli</taxon>
        <taxon>Bacillales</taxon>
        <taxon>Bacillaceae</taxon>
        <taxon>Oceanobacillus</taxon>
    </lineage>
</organism>
<dbReference type="EMBL" id="RCHR01000002">
    <property type="protein sequence ID" value="RLL46907.1"/>
    <property type="molecule type" value="Genomic_DNA"/>
</dbReference>
<accession>A0A498DD66</accession>
<dbReference type="OrthoDB" id="9794898at2"/>
<dbReference type="AlphaFoldDB" id="A0A498DD66"/>
<proteinExistence type="predicted"/>
<dbReference type="Pfam" id="PF12706">
    <property type="entry name" value="Lactamase_B_2"/>
    <property type="match status" value="1"/>
</dbReference>
<dbReference type="CDD" id="cd07716">
    <property type="entry name" value="RNaseZ_short-form-like_MBL-fold"/>
    <property type="match status" value="1"/>
</dbReference>
<dbReference type="Proteomes" id="UP000270219">
    <property type="component" value="Unassembled WGS sequence"/>
</dbReference>